<gene>
    <name evidence="1" type="ORF">SAMN05421811_1091</name>
</gene>
<dbReference type="AlphaFoldDB" id="A0A1I0KQ01"/>
<evidence type="ECO:0000313" key="1">
    <source>
        <dbReference type="EMBL" id="SEU27308.1"/>
    </source>
</evidence>
<dbReference type="Proteomes" id="UP000199361">
    <property type="component" value="Unassembled WGS sequence"/>
</dbReference>
<dbReference type="EMBL" id="FOHX01000009">
    <property type="protein sequence ID" value="SEU27308.1"/>
    <property type="molecule type" value="Genomic_DNA"/>
</dbReference>
<protein>
    <submittedName>
        <fullName evidence="1">Uncharacterized protein</fullName>
    </submittedName>
</protein>
<sequence>MDTEAHLLDLISRVRALEAGVQISDALIATMIGIAQVMTDITELRTETRQDFAALVDEVEGLRRHLNEYLGPTRSEIPHQPGSP</sequence>
<dbReference type="RefSeq" id="WP_091086404.1">
    <property type="nucleotide sequence ID" value="NZ_FOHX01000009.1"/>
</dbReference>
<accession>A0A1I0KQ01</accession>
<proteinExistence type="predicted"/>
<dbReference type="OrthoDB" id="3544212at2"/>
<reference evidence="1 2" key="1">
    <citation type="submission" date="2016-10" db="EMBL/GenBank/DDBJ databases">
        <authorList>
            <person name="de Groot N.N."/>
        </authorList>
    </citation>
    <scope>NUCLEOTIDE SEQUENCE [LARGE SCALE GENOMIC DNA]</scope>
    <source>
        <strain evidence="1 2">CGMCC 4.5598</strain>
    </source>
</reference>
<keyword evidence="2" id="KW-1185">Reference proteome</keyword>
<name>A0A1I0KQ01_9ACTN</name>
<evidence type="ECO:0000313" key="2">
    <source>
        <dbReference type="Proteomes" id="UP000199361"/>
    </source>
</evidence>
<organism evidence="1 2">
    <name type="scientific">Nonomuraea wenchangensis</name>
    <dbReference type="NCBI Taxonomy" id="568860"/>
    <lineage>
        <taxon>Bacteria</taxon>
        <taxon>Bacillati</taxon>
        <taxon>Actinomycetota</taxon>
        <taxon>Actinomycetes</taxon>
        <taxon>Streptosporangiales</taxon>
        <taxon>Streptosporangiaceae</taxon>
        <taxon>Nonomuraea</taxon>
    </lineage>
</organism>